<reference evidence="2" key="1">
    <citation type="journal article" date="2021" name="Proc. Natl. Acad. Sci. U.S.A.">
        <title>A Catalog of Tens of Thousands of Viruses from Human Metagenomes Reveals Hidden Associations with Chronic Diseases.</title>
        <authorList>
            <person name="Tisza M.J."/>
            <person name="Buck C.B."/>
        </authorList>
    </citation>
    <scope>NUCLEOTIDE SEQUENCE</scope>
    <source>
        <strain evidence="2">CtLOE2</strain>
    </source>
</reference>
<evidence type="ECO:0000313" key="2">
    <source>
        <dbReference type="EMBL" id="DAE05500.1"/>
    </source>
</evidence>
<name>A0A8S5PH38_9CAUD</name>
<feature type="transmembrane region" description="Helical" evidence="1">
    <location>
        <begin position="84"/>
        <end position="106"/>
    </location>
</feature>
<accession>A0A8S5PH38</accession>
<keyword evidence="1" id="KW-1133">Transmembrane helix</keyword>
<organism evidence="2">
    <name type="scientific">Siphoviridae sp. ctLOE2</name>
    <dbReference type="NCBI Taxonomy" id="2825454"/>
    <lineage>
        <taxon>Viruses</taxon>
        <taxon>Duplodnaviria</taxon>
        <taxon>Heunggongvirae</taxon>
        <taxon>Uroviricota</taxon>
        <taxon>Caudoviricetes</taxon>
    </lineage>
</organism>
<feature type="transmembrane region" description="Helical" evidence="1">
    <location>
        <begin position="33"/>
        <end position="56"/>
    </location>
</feature>
<dbReference type="EMBL" id="BK015411">
    <property type="protein sequence ID" value="DAE05500.1"/>
    <property type="molecule type" value="Genomic_DNA"/>
</dbReference>
<protein>
    <submittedName>
        <fullName evidence="2">Uncharacterized protein</fullName>
    </submittedName>
</protein>
<evidence type="ECO:0000256" key="1">
    <source>
        <dbReference type="SAM" id="Phobius"/>
    </source>
</evidence>
<proteinExistence type="predicted"/>
<keyword evidence="1" id="KW-0812">Transmembrane</keyword>
<keyword evidence="1" id="KW-0472">Membrane</keyword>
<sequence>MTDEVVKFLDKYGDKIAASYEVLKEQSKWHDVMVYWIIISTIILVIGLIFVTMASFGTDSFDLDNWNKVMYDGEHYEKCKPNRVLVYINITLPFVILFNTVFSVWLSLQLAPDYNLINNLINR</sequence>